<comment type="caution">
    <text evidence="4">The sequence shown here is derived from an EMBL/GenBank/DDBJ whole genome shotgun (WGS) entry which is preliminary data.</text>
</comment>
<keyword evidence="3" id="KW-0418">Kinase</keyword>
<dbReference type="InterPro" id="IPR018193">
    <property type="entry name" value="Glyc_kinase_flavodox-like_fold"/>
</dbReference>
<dbReference type="AlphaFoldDB" id="A0AAN7YNJ5"/>
<dbReference type="InterPro" id="IPR018197">
    <property type="entry name" value="Glycerate_kinase_RE-like"/>
</dbReference>
<accession>A0AAN7YNJ5</accession>
<evidence type="ECO:0000256" key="3">
    <source>
        <dbReference type="ARBA" id="ARBA00022777"/>
    </source>
</evidence>
<dbReference type="Proteomes" id="UP001344447">
    <property type="component" value="Unassembled WGS sequence"/>
</dbReference>
<sequence>MITKNSEEENNQNYNNKNKNKSILISFDSFKDCLSSFEIGKCVDKSLKDKYCDEKIETEILKISDGGEALLECLESSLGLKLCSVDTKEYSIIGPLGSVIEKQFVHYAINEQERYAVIEMAEVSGIQLVPTSKRSPFNTTTYGTGQLIKHAIEVGGFSTIYIGAGGSATNDAGLGAIQALGVIDIIYNDSENENNKNNNNNILFGKDLNRIKEIKIMNKLKYKDVKFHFLTDVRNPMIGERGAVYSFSEQKGAKTKEDKEKLERGMINVLKHLPVDISKIEGSGAAGGLPSSFLSIFNETTQIINGMDFVCRSYGLDEKFQSNRIQLIITGEGCFDQTTLDGKVVSKMYYYSKTFNVNLLIICGKNNLLQQSSNPFSNDYSPNIQIYDLVSQFGIDNSLNNTKHCIETLFKENENLTSFLNKTILS</sequence>
<evidence type="ECO:0000313" key="5">
    <source>
        <dbReference type="Proteomes" id="UP001344447"/>
    </source>
</evidence>
<dbReference type="PIRSF" id="PIRSF006078">
    <property type="entry name" value="GlxK"/>
    <property type="match status" value="1"/>
</dbReference>
<dbReference type="InterPro" id="IPR036129">
    <property type="entry name" value="Glycerate_kinase_sf"/>
</dbReference>
<organism evidence="4 5">
    <name type="scientific">Dictyostelium firmibasis</name>
    <dbReference type="NCBI Taxonomy" id="79012"/>
    <lineage>
        <taxon>Eukaryota</taxon>
        <taxon>Amoebozoa</taxon>
        <taxon>Evosea</taxon>
        <taxon>Eumycetozoa</taxon>
        <taxon>Dictyostelia</taxon>
        <taxon>Dictyosteliales</taxon>
        <taxon>Dictyosteliaceae</taxon>
        <taxon>Dictyostelium</taxon>
    </lineage>
</organism>
<evidence type="ECO:0000256" key="2">
    <source>
        <dbReference type="ARBA" id="ARBA00022679"/>
    </source>
</evidence>
<proteinExistence type="inferred from homology"/>
<evidence type="ECO:0008006" key="6">
    <source>
        <dbReference type="Google" id="ProtNLM"/>
    </source>
</evidence>
<reference evidence="4 5" key="1">
    <citation type="submission" date="2023-11" db="EMBL/GenBank/DDBJ databases">
        <title>Dfirmibasis_genome.</title>
        <authorList>
            <person name="Edelbroek B."/>
            <person name="Kjellin J."/>
            <person name="Jerlstrom-Hultqvist J."/>
            <person name="Soderbom F."/>
        </authorList>
    </citation>
    <scope>NUCLEOTIDE SEQUENCE [LARGE SCALE GENOMIC DNA]</scope>
    <source>
        <strain evidence="4 5">TNS-C-14</strain>
    </source>
</reference>
<dbReference type="Pfam" id="PF02595">
    <property type="entry name" value="Gly_kinase"/>
    <property type="match status" value="1"/>
</dbReference>
<dbReference type="NCBIfam" id="TIGR00045">
    <property type="entry name" value="glycerate kinase"/>
    <property type="match status" value="1"/>
</dbReference>
<name>A0AAN7YNJ5_9MYCE</name>
<dbReference type="PANTHER" id="PTHR21599">
    <property type="entry name" value="GLYCERATE KINASE"/>
    <property type="match status" value="1"/>
</dbReference>
<protein>
    <recommendedName>
        <fullName evidence="6">Glycerate kinase</fullName>
    </recommendedName>
</protein>
<keyword evidence="5" id="KW-1185">Reference proteome</keyword>
<dbReference type="GO" id="GO:0008887">
    <property type="term" value="F:glycerate kinase activity"/>
    <property type="evidence" value="ECO:0007669"/>
    <property type="project" value="InterPro"/>
</dbReference>
<evidence type="ECO:0000313" key="4">
    <source>
        <dbReference type="EMBL" id="KAK5578059.1"/>
    </source>
</evidence>
<keyword evidence="2" id="KW-0808">Transferase</keyword>
<dbReference type="Gene3D" id="3.40.50.10350">
    <property type="entry name" value="Glycerate kinase, domain 1"/>
    <property type="match status" value="1"/>
</dbReference>
<dbReference type="Gene3D" id="3.90.1510.10">
    <property type="entry name" value="Glycerate kinase, domain 2"/>
    <property type="match status" value="1"/>
</dbReference>
<dbReference type="SUPFAM" id="SSF110738">
    <property type="entry name" value="Glycerate kinase I"/>
    <property type="match status" value="1"/>
</dbReference>
<dbReference type="InterPro" id="IPR004381">
    <property type="entry name" value="Glycerate_kinase"/>
</dbReference>
<gene>
    <name evidence="4" type="ORF">RB653_003010</name>
</gene>
<evidence type="ECO:0000256" key="1">
    <source>
        <dbReference type="ARBA" id="ARBA00006284"/>
    </source>
</evidence>
<dbReference type="PANTHER" id="PTHR21599:SF0">
    <property type="entry name" value="GLYCERATE KINASE"/>
    <property type="match status" value="1"/>
</dbReference>
<comment type="similarity">
    <text evidence="1">Belongs to the glycerate kinase type-1 family.</text>
</comment>
<dbReference type="EMBL" id="JAVFKY010000004">
    <property type="protein sequence ID" value="KAK5578059.1"/>
    <property type="molecule type" value="Genomic_DNA"/>
</dbReference>
<dbReference type="GO" id="GO:0031388">
    <property type="term" value="P:organic acid phosphorylation"/>
    <property type="evidence" value="ECO:0007669"/>
    <property type="project" value="InterPro"/>
</dbReference>